<sequence>MAANRFSEISIDTINPPSFCKDLTFPSVSNSQAFANVLAFKPHQYQGKESDGSPSSGPERKEVERPSSASYMSNNTDDDDISVFIQDIDACKPLQRALLDHQRYPLGVNPE</sequence>
<protein>
    <submittedName>
        <fullName evidence="1">Uncharacterized protein</fullName>
    </submittedName>
</protein>
<dbReference type="Proteomes" id="UP000886501">
    <property type="component" value="Unassembled WGS sequence"/>
</dbReference>
<evidence type="ECO:0000313" key="1">
    <source>
        <dbReference type="EMBL" id="KAF9650273.1"/>
    </source>
</evidence>
<accession>A0ACB6ZLT1</accession>
<evidence type="ECO:0000313" key="2">
    <source>
        <dbReference type="Proteomes" id="UP000886501"/>
    </source>
</evidence>
<organism evidence="1 2">
    <name type="scientific">Thelephora ganbajun</name>
    <name type="common">Ganba fungus</name>
    <dbReference type="NCBI Taxonomy" id="370292"/>
    <lineage>
        <taxon>Eukaryota</taxon>
        <taxon>Fungi</taxon>
        <taxon>Dikarya</taxon>
        <taxon>Basidiomycota</taxon>
        <taxon>Agaricomycotina</taxon>
        <taxon>Agaricomycetes</taxon>
        <taxon>Thelephorales</taxon>
        <taxon>Thelephoraceae</taxon>
        <taxon>Thelephora</taxon>
    </lineage>
</organism>
<gene>
    <name evidence="1" type="ORF">BDM02DRAFT_3185491</name>
</gene>
<proteinExistence type="predicted"/>
<comment type="caution">
    <text evidence="1">The sequence shown here is derived from an EMBL/GenBank/DDBJ whole genome shotgun (WGS) entry which is preliminary data.</text>
</comment>
<dbReference type="EMBL" id="MU117986">
    <property type="protein sequence ID" value="KAF9650273.1"/>
    <property type="molecule type" value="Genomic_DNA"/>
</dbReference>
<reference evidence="1" key="2">
    <citation type="journal article" date="2020" name="Nat. Commun.">
        <title>Large-scale genome sequencing of mycorrhizal fungi provides insights into the early evolution of symbiotic traits.</title>
        <authorList>
            <person name="Miyauchi S."/>
            <person name="Kiss E."/>
            <person name="Kuo A."/>
            <person name="Drula E."/>
            <person name="Kohler A."/>
            <person name="Sanchez-Garcia M."/>
            <person name="Morin E."/>
            <person name="Andreopoulos B."/>
            <person name="Barry K.W."/>
            <person name="Bonito G."/>
            <person name="Buee M."/>
            <person name="Carver A."/>
            <person name="Chen C."/>
            <person name="Cichocki N."/>
            <person name="Clum A."/>
            <person name="Culley D."/>
            <person name="Crous P.W."/>
            <person name="Fauchery L."/>
            <person name="Girlanda M."/>
            <person name="Hayes R.D."/>
            <person name="Keri Z."/>
            <person name="LaButti K."/>
            <person name="Lipzen A."/>
            <person name="Lombard V."/>
            <person name="Magnuson J."/>
            <person name="Maillard F."/>
            <person name="Murat C."/>
            <person name="Nolan M."/>
            <person name="Ohm R.A."/>
            <person name="Pangilinan J."/>
            <person name="Pereira M.F."/>
            <person name="Perotto S."/>
            <person name="Peter M."/>
            <person name="Pfister S."/>
            <person name="Riley R."/>
            <person name="Sitrit Y."/>
            <person name="Stielow J.B."/>
            <person name="Szollosi G."/>
            <person name="Zifcakova L."/>
            <person name="Stursova M."/>
            <person name="Spatafora J.W."/>
            <person name="Tedersoo L."/>
            <person name="Vaario L.M."/>
            <person name="Yamada A."/>
            <person name="Yan M."/>
            <person name="Wang P."/>
            <person name="Xu J."/>
            <person name="Bruns T."/>
            <person name="Baldrian P."/>
            <person name="Vilgalys R."/>
            <person name="Dunand C."/>
            <person name="Henrissat B."/>
            <person name="Grigoriev I.V."/>
            <person name="Hibbett D."/>
            <person name="Nagy L.G."/>
            <person name="Martin F.M."/>
        </authorList>
    </citation>
    <scope>NUCLEOTIDE SEQUENCE</scope>
    <source>
        <strain evidence="1">P2</strain>
    </source>
</reference>
<name>A0ACB6ZLT1_THEGA</name>
<reference evidence="1" key="1">
    <citation type="submission" date="2019-10" db="EMBL/GenBank/DDBJ databases">
        <authorList>
            <consortium name="DOE Joint Genome Institute"/>
            <person name="Kuo A."/>
            <person name="Miyauchi S."/>
            <person name="Kiss E."/>
            <person name="Drula E."/>
            <person name="Kohler A."/>
            <person name="Sanchez-Garcia M."/>
            <person name="Andreopoulos B."/>
            <person name="Barry K.W."/>
            <person name="Bonito G."/>
            <person name="Buee M."/>
            <person name="Carver A."/>
            <person name="Chen C."/>
            <person name="Cichocki N."/>
            <person name="Clum A."/>
            <person name="Culley D."/>
            <person name="Crous P.W."/>
            <person name="Fauchery L."/>
            <person name="Girlanda M."/>
            <person name="Hayes R."/>
            <person name="Keri Z."/>
            <person name="Labutti K."/>
            <person name="Lipzen A."/>
            <person name="Lombard V."/>
            <person name="Magnuson J."/>
            <person name="Maillard F."/>
            <person name="Morin E."/>
            <person name="Murat C."/>
            <person name="Nolan M."/>
            <person name="Ohm R."/>
            <person name="Pangilinan J."/>
            <person name="Pereira M."/>
            <person name="Perotto S."/>
            <person name="Peter M."/>
            <person name="Riley R."/>
            <person name="Sitrit Y."/>
            <person name="Stielow B."/>
            <person name="Szollosi G."/>
            <person name="Zifcakova L."/>
            <person name="Stursova M."/>
            <person name="Spatafora J.W."/>
            <person name="Tedersoo L."/>
            <person name="Vaario L.-M."/>
            <person name="Yamada A."/>
            <person name="Yan M."/>
            <person name="Wang P."/>
            <person name="Xu J."/>
            <person name="Bruns T."/>
            <person name="Baldrian P."/>
            <person name="Vilgalys R."/>
            <person name="Henrissat B."/>
            <person name="Grigoriev I.V."/>
            <person name="Hibbett D."/>
            <person name="Nagy L.G."/>
            <person name="Martin F.M."/>
        </authorList>
    </citation>
    <scope>NUCLEOTIDE SEQUENCE</scope>
    <source>
        <strain evidence="1">P2</strain>
    </source>
</reference>
<keyword evidence="2" id="KW-1185">Reference proteome</keyword>